<dbReference type="NCBIfam" id="TIGR01965">
    <property type="entry name" value="VCBS_repeat"/>
    <property type="match status" value="2"/>
</dbReference>
<dbReference type="RefSeq" id="WP_058245763.1">
    <property type="nucleotide sequence ID" value="NZ_CYSE01000001.1"/>
</dbReference>
<dbReference type="GO" id="GO:0005509">
    <property type="term" value="F:calcium ion binding"/>
    <property type="evidence" value="ECO:0007669"/>
    <property type="project" value="InterPro"/>
</dbReference>
<dbReference type="STRING" id="441103.TRN7648_00182"/>
<dbReference type="SUPFAM" id="SSF51120">
    <property type="entry name" value="beta-Roll"/>
    <property type="match status" value="2"/>
</dbReference>
<dbReference type="GO" id="GO:0090729">
    <property type="term" value="F:toxin activity"/>
    <property type="evidence" value="ECO:0007669"/>
    <property type="project" value="UniProtKB-KW"/>
</dbReference>
<gene>
    <name evidence="7" type="primary">cya_1</name>
    <name evidence="7" type="ORF">TRN7648_00182</name>
</gene>
<dbReference type="Gene3D" id="2.150.10.10">
    <property type="entry name" value="Serralysin-like metalloprotease, C-terminal"/>
    <property type="match status" value="1"/>
</dbReference>
<keyword evidence="5" id="KW-0472">Membrane</keyword>
<dbReference type="Gene3D" id="2.60.40.2810">
    <property type="match status" value="1"/>
</dbReference>
<keyword evidence="2" id="KW-0800">Toxin</keyword>
<dbReference type="Pfam" id="PF17963">
    <property type="entry name" value="Big_9"/>
    <property type="match status" value="2"/>
</dbReference>
<evidence type="ECO:0000259" key="6">
    <source>
        <dbReference type="Pfam" id="PF17803"/>
    </source>
</evidence>
<feature type="domain" description="RapA2 cadherin-like" evidence="6">
    <location>
        <begin position="1631"/>
        <end position="1685"/>
    </location>
</feature>
<dbReference type="InterPro" id="IPR040853">
    <property type="entry name" value="RapA2_cadherin-like"/>
</dbReference>
<dbReference type="InterPro" id="IPR010221">
    <property type="entry name" value="VCBS_dom"/>
</dbReference>
<evidence type="ECO:0000256" key="3">
    <source>
        <dbReference type="ARBA" id="ARBA00022737"/>
    </source>
</evidence>
<keyword evidence="4" id="KW-0843">Virulence</keyword>
<dbReference type="EMBL" id="CYSE01000001">
    <property type="protein sequence ID" value="CUH74982.1"/>
    <property type="molecule type" value="Genomic_DNA"/>
</dbReference>
<evidence type="ECO:0000256" key="5">
    <source>
        <dbReference type="ARBA" id="ARBA00023136"/>
    </source>
</evidence>
<sequence>MVTRTAFLVDGSQGGQFLIEADGSFLFQPGRDFDALSGFETTVTDLSFTIGTGRGRTTEGSASVVVRASDLAPSIETAVPALDVPEMTRTTVSGSFDQTQGVDVLSEMFKRLDDSTDFDLDSLLDFQVLDVDMLMQASFVPENGVSVTFEDLNPGSDALIGDLGAILSPAAEAVTDVVNLGFALPIQPFYFGPTFDVAFGISANLGWDIDLPSLGKTAIFQPVDFGLMLPDEAIAPGQAFVISTEDMVSYDPTVAVQTVGLRDIQVDAGFGMTSAVISDVGLTFGTGDFLGLNADGLLEGSVMLNREFNLVEMLGAEAIEGAMSLDFSLSMKDIIDAVYAQDLPEFFRLVTALINEPGTDTAKALGTYIMDGIQLVIANAGKRLVVGSGVELKPSQLLELVDRVPFNEFDGWDEVTGEGYFLATNGDGAEVRLSASQIRIAYENNEISGAMEDITALLEEGFEPITGFKISGAMPIGNIETVEGFGTGVSGPQEGEQQIEVVQTTRLAGMSVDFEAMAPELMKIAIDIAAEAGVEAAKSQPYLIPVVIGAQIAARAALEAQVDAMYAAESGYTLNMQAQPTEMVAAAINPFVEGLNATARLVNSVLSVLPSLDPSVRIATLDLLTPEQMESDLDGAIDTMVAGIQDQLVALTTVAGDILTGMADNDIAQAAAAGLGQAASLYLGSALGTLAGWAGKIDQYLHVGLSPVINVLNAAASLVNAGANGAAQLDQAMVSLASAAAGLASQLGDTLEGFGQFVKDIAKGVELEYTTDFDFFEMVLDAGIDLVQIARFDPDEVEVSYSVDGFTSEQKIGDPAEFFASGEPGDLLDGQASYSFSGDVDYEYRIKLDIAPMLSMLGYDVEGKVTIGDDNSFDVAFDYGALKTTTDFTLDDIANLDPRDLFDDALVELPLGLFENVMEVIADQLRTSLGSLAEDTGQTTDLDWNELRLFKVNDVEITKDQFTEITQEFQIAVGGAEPTPVAHVRFDESGALAVSPLGIMDGIDGTLATVGGAVLNIGQYLDVLGGQLLVDRDGQVAFADGTENEHLAVGDSVSQVVRFTVDGPDGTPQLHAFTVTVEGTNDAPVALADSAQTTEDSGAVLIDVLANDTDVDDGAVLSLVGGQSTAGTVAVVDGLLAFTPAADFFGAAQVDYVVADEHGAQATGQLTVTVAPAPDDVRPADDTATTREDRAVTIDVRANDTEVDGEAISVLSVEQPARGLVSLLDDGRLSFDPNGDFDALRRGQTAEVSFVVTVTDGTGTPQQETVTVTVEGSNFPSFFGNRPVWQIEPSTLLGSDGDDVFTLKDASRDGRAVTFDGGLGDDSVVVDGRRAEVDLTDAQFIGIETLDVKGGTIHVDRDGSLDLSSVGAVINASRIFGSGGDEVLIGHAGDDVFDGGRGADTLIGGDGDDTFVLGRGEAAGDVIDGGAGYDVVRASADVRGASLRNIELLDAGGAKLTTDASGLLDMSGVESIANASGLGGADVLDGQGGDDVFVLGGQTMAGTQIIGGDGLDTVQLGRPGGRTDVTGASFDGVEVLDGQGGTLLFNGSFDAGQFQELRDAAFVGGAGDDTLPLGQDGTAFDGRNGTDTLVLAGSVRDYVISGNDNRATVTGPNGAVYSLRNVEKLAFDDYTWSLDGVNNGPMTADDVAASAVAEGETLVIDAADLLANDSDPQNRDFALSGVTADGGWRCSWRTARSRSIPLGRGWTRWRWAKAASRR</sequence>
<comment type="subcellular location">
    <subcellularLocation>
        <location evidence="1">Membrane</location>
    </subcellularLocation>
</comment>
<accession>A0A0P1FZY9</accession>
<evidence type="ECO:0000256" key="2">
    <source>
        <dbReference type="ARBA" id="ARBA00022656"/>
    </source>
</evidence>
<evidence type="ECO:0000256" key="1">
    <source>
        <dbReference type="ARBA" id="ARBA00004370"/>
    </source>
</evidence>
<dbReference type="OrthoDB" id="5593939at2"/>
<evidence type="ECO:0000313" key="7">
    <source>
        <dbReference type="EMBL" id="CUH74982.1"/>
    </source>
</evidence>
<dbReference type="GO" id="GO:0005576">
    <property type="term" value="C:extracellular region"/>
    <property type="evidence" value="ECO:0007669"/>
    <property type="project" value="InterPro"/>
</dbReference>
<keyword evidence="8" id="KW-1185">Reference proteome</keyword>
<keyword evidence="3" id="KW-0677">Repeat</keyword>
<dbReference type="InterPro" id="IPR001343">
    <property type="entry name" value="Hemolysn_Ca-bd"/>
</dbReference>
<protein>
    <submittedName>
        <fullName evidence="7">Cyclolysin</fullName>
    </submittedName>
</protein>
<dbReference type="Pfam" id="PF17803">
    <property type="entry name" value="Cadherin_4"/>
    <property type="match status" value="1"/>
</dbReference>
<dbReference type="NCBIfam" id="NF012211">
    <property type="entry name" value="tand_rpt_95"/>
    <property type="match status" value="2"/>
</dbReference>
<dbReference type="GO" id="GO:0016020">
    <property type="term" value="C:membrane"/>
    <property type="evidence" value="ECO:0007669"/>
    <property type="project" value="UniProtKB-SubCell"/>
</dbReference>
<name>A0A0P1FZY9_9RHOB</name>
<evidence type="ECO:0000313" key="8">
    <source>
        <dbReference type="Proteomes" id="UP000054935"/>
    </source>
</evidence>
<organism evidence="7 8">
    <name type="scientific">Tropicibacter naphthalenivorans</name>
    <dbReference type="NCBI Taxonomy" id="441103"/>
    <lineage>
        <taxon>Bacteria</taxon>
        <taxon>Pseudomonadati</taxon>
        <taxon>Pseudomonadota</taxon>
        <taxon>Alphaproteobacteria</taxon>
        <taxon>Rhodobacterales</taxon>
        <taxon>Roseobacteraceae</taxon>
        <taxon>Tropicibacter</taxon>
    </lineage>
</organism>
<evidence type="ECO:0000256" key="4">
    <source>
        <dbReference type="ARBA" id="ARBA00023026"/>
    </source>
</evidence>
<dbReference type="InterPro" id="IPR003995">
    <property type="entry name" value="RTX_toxin_determinant-A"/>
</dbReference>
<reference evidence="7 8" key="1">
    <citation type="submission" date="2015-09" db="EMBL/GenBank/DDBJ databases">
        <authorList>
            <consortium name="Swine Surveillance"/>
        </authorList>
    </citation>
    <scope>NUCLEOTIDE SEQUENCE [LARGE SCALE GENOMIC DNA]</scope>
    <source>
        <strain evidence="7 8">CECT 7648</strain>
    </source>
</reference>
<dbReference type="Proteomes" id="UP000054935">
    <property type="component" value="Unassembled WGS sequence"/>
</dbReference>
<dbReference type="Pfam" id="PF00353">
    <property type="entry name" value="HemolysinCabind"/>
    <property type="match status" value="3"/>
</dbReference>
<dbReference type="PRINTS" id="PR01488">
    <property type="entry name" value="RTXTOXINA"/>
</dbReference>
<dbReference type="InterPro" id="IPR011049">
    <property type="entry name" value="Serralysin-like_metalloprot_C"/>
</dbReference>
<dbReference type="PRINTS" id="PR00313">
    <property type="entry name" value="CABNDNGRPT"/>
</dbReference>
<proteinExistence type="predicted"/>